<organism evidence="10 11">
    <name type="scientific">Anopheles minimus</name>
    <dbReference type="NCBI Taxonomy" id="112268"/>
    <lineage>
        <taxon>Eukaryota</taxon>
        <taxon>Metazoa</taxon>
        <taxon>Ecdysozoa</taxon>
        <taxon>Arthropoda</taxon>
        <taxon>Hexapoda</taxon>
        <taxon>Insecta</taxon>
        <taxon>Pterygota</taxon>
        <taxon>Neoptera</taxon>
        <taxon>Endopterygota</taxon>
        <taxon>Diptera</taxon>
        <taxon>Nematocera</taxon>
        <taxon>Culicoidea</taxon>
        <taxon>Culicidae</taxon>
        <taxon>Anophelinae</taxon>
        <taxon>Anopheles</taxon>
    </lineage>
</organism>
<dbReference type="STRING" id="112268.A0A182W6K1"/>
<comment type="similarity">
    <text evidence="2">Belongs to the 'GDXG' lipolytic enzyme family.</text>
</comment>
<dbReference type="PIRSF" id="PIRSF022950">
    <property type="entry name" value="PPase_methylesterase_euk"/>
    <property type="match status" value="1"/>
</dbReference>
<comment type="function">
    <text evidence="6">Demethylates proteins that have been reversibly carboxymethylated.</text>
</comment>
<evidence type="ECO:0000256" key="2">
    <source>
        <dbReference type="ARBA" id="ARBA00010515"/>
    </source>
</evidence>
<evidence type="ECO:0000256" key="4">
    <source>
        <dbReference type="ARBA" id="ARBA00022801"/>
    </source>
</evidence>
<dbReference type="AlphaFoldDB" id="A0A182W6K1"/>
<dbReference type="PANTHER" id="PTHR14189">
    <property type="entry name" value="PROTEIN PHOSPHATASE METHYLESTERASE-1 RELATED"/>
    <property type="match status" value="1"/>
</dbReference>
<dbReference type="PROSITE" id="PS01173">
    <property type="entry name" value="LIPASE_GDXG_HIS"/>
    <property type="match status" value="1"/>
</dbReference>
<dbReference type="PANTHER" id="PTHR14189:SF0">
    <property type="entry name" value="PROTEIN PHOSPHATASE METHYLESTERASE 1"/>
    <property type="match status" value="1"/>
</dbReference>
<dbReference type="InterPro" id="IPR029058">
    <property type="entry name" value="AB_hydrolase_fold"/>
</dbReference>
<comment type="catalytic activity">
    <reaction evidence="5">
        <text>[phosphatase 2A protein]-C-terminal L-leucine methyl ester + H2O = [phosphatase 2A protein]-C-terminal L-leucine + methanol + H(+)</text>
        <dbReference type="Rhea" id="RHEA:48548"/>
        <dbReference type="Rhea" id="RHEA-COMP:12134"/>
        <dbReference type="Rhea" id="RHEA-COMP:12135"/>
        <dbReference type="ChEBI" id="CHEBI:15377"/>
        <dbReference type="ChEBI" id="CHEBI:15378"/>
        <dbReference type="ChEBI" id="CHEBI:17790"/>
        <dbReference type="ChEBI" id="CHEBI:90516"/>
        <dbReference type="ChEBI" id="CHEBI:90517"/>
        <dbReference type="EC" id="3.1.1.89"/>
    </reaction>
</comment>
<evidence type="ECO:0000313" key="10">
    <source>
        <dbReference type="EnsemblMetazoa" id="AMIN005967-PA"/>
    </source>
</evidence>
<feature type="compositionally biased region" description="Low complexity" evidence="8">
    <location>
        <begin position="293"/>
        <end position="313"/>
    </location>
</feature>
<sequence>MLENCVAHKSVKCLRNSAGSPVSLMSSLQRVIMKSRLPPMCPNPRFPKPSDRGFRRQTDYNPLMWDEFFAEKKDVETKQGKFRVYLSGPTEPGAPLLVLLHGGGFSALSWAHFSSEVTKLIHCQCLAFDIRGHGDTYTEEEDDLSAERLATDVGNVMHVMYGESAPPIILMGHSMGGAICVHAANMFVLPSLIGVVVIDVVEGTALEALASMQSFLRSRPTTFKSIQHAIEWCVRSGQVRNVESARVSMPGQIINIETKQLATNELPLKADSATEEKLEFKHPNAIAEDAESGENASSSGNEDAAITPPATPTGTTSVNLRKYAWRIDLSKSEKYWEGWFSGLSQKFLDIHVPKLLLLAGIDNLDRALTVGQMQGKFQLQVLARCGHAVHEDRPHEVAEVLATYLIRNRFAQPTTDGQFLRHMPAC</sequence>
<dbReference type="EnsemblMetazoa" id="AMIN005967-RA">
    <property type="protein sequence ID" value="AMIN005967-PA"/>
    <property type="gene ID" value="AMIN005967"/>
</dbReference>
<evidence type="ECO:0000256" key="1">
    <source>
        <dbReference type="ARBA" id="ARBA00008645"/>
    </source>
</evidence>
<dbReference type="Proteomes" id="UP000075920">
    <property type="component" value="Unassembled WGS sequence"/>
</dbReference>
<evidence type="ECO:0000256" key="3">
    <source>
        <dbReference type="ARBA" id="ARBA00022487"/>
    </source>
</evidence>
<dbReference type="InterPro" id="IPR002168">
    <property type="entry name" value="Lipase_GDXG_HIS_AS"/>
</dbReference>
<name>A0A182W6K1_9DIPT</name>
<keyword evidence="3 6" id="KW-0719">Serine esterase</keyword>
<dbReference type="InterPro" id="IPR000073">
    <property type="entry name" value="AB_hydrolase_1"/>
</dbReference>
<evidence type="ECO:0000256" key="8">
    <source>
        <dbReference type="SAM" id="MobiDB-lite"/>
    </source>
</evidence>
<protein>
    <recommendedName>
        <fullName evidence="6">Protein phosphatase methylesterase 1</fullName>
        <shortName evidence="6">PME-1</shortName>
        <ecNumber evidence="6">3.1.1.-</ecNumber>
    </recommendedName>
</protein>
<evidence type="ECO:0000256" key="7">
    <source>
        <dbReference type="PIRSR" id="PIRSR022950-1"/>
    </source>
</evidence>
<evidence type="ECO:0000313" key="11">
    <source>
        <dbReference type="Proteomes" id="UP000075920"/>
    </source>
</evidence>
<evidence type="ECO:0000256" key="5">
    <source>
        <dbReference type="ARBA" id="ARBA00049203"/>
    </source>
</evidence>
<feature type="region of interest" description="Disordered" evidence="8">
    <location>
        <begin position="281"/>
        <end position="313"/>
    </location>
</feature>
<reference evidence="11" key="1">
    <citation type="submission" date="2013-03" db="EMBL/GenBank/DDBJ databases">
        <title>The Genome Sequence of Anopheles minimus MINIMUS1.</title>
        <authorList>
            <consortium name="The Broad Institute Genomics Platform"/>
            <person name="Neafsey D.E."/>
            <person name="Walton C."/>
            <person name="Walker B."/>
            <person name="Young S.K."/>
            <person name="Zeng Q."/>
            <person name="Gargeya S."/>
            <person name="Fitzgerald M."/>
            <person name="Haas B."/>
            <person name="Abouelleil A."/>
            <person name="Allen A.W."/>
            <person name="Alvarado L."/>
            <person name="Arachchi H.M."/>
            <person name="Berlin A.M."/>
            <person name="Chapman S.B."/>
            <person name="Gainer-Dewar J."/>
            <person name="Goldberg J."/>
            <person name="Griggs A."/>
            <person name="Gujja S."/>
            <person name="Hansen M."/>
            <person name="Howarth C."/>
            <person name="Imamovic A."/>
            <person name="Ireland A."/>
            <person name="Larimer J."/>
            <person name="McCowan C."/>
            <person name="Murphy C."/>
            <person name="Pearson M."/>
            <person name="Poon T.W."/>
            <person name="Priest M."/>
            <person name="Roberts A."/>
            <person name="Saif S."/>
            <person name="Shea T."/>
            <person name="Sisk P."/>
            <person name="Sykes S."/>
            <person name="Wortman J."/>
            <person name="Nusbaum C."/>
            <person name="Birren B."/>
        </authorList>
    </citation>
    <scope>NUCLEOTIDE SEQUENCE [LARGE SCALE GENOMIC DNA]</scope>
    <source>
        <strain evidence="11">MINIMUS1</strain>
    </source>
</reference>
<reference evidence="10" key="2">
    <citation type="submission" date="2020-05" db="UniProtKB">
        <authorList>
            <consortium name="EnsemblMetazoa"/>
        </authorList>
    </citation>
    <scope>IDENTIFICATION</scope>
    <source>
        <strain evidence="10">MINIMUS1</strain>
    </source>
</reference>
<feature type="active site" evidence="7">
    <location>
        <position position="174"/>
    </location>
</feature>
<feature type="domain" description="AB hydrolase-1" evidence="9">
    <location>
        <begin position="97"/>
        <end position="400"/>
    </location>
</feature>
<dbReference type="SUPFAM" id="SSF53474">
    <property type="entry name" value="alpha/beta-Hydrolases"/>
    <property type="match status" value="1"/>
</dbReference>
<keyword evidence="4 6" id="KW-0378">Hydrolase</keyword>
<evidence type="ECO:0000256" key="6">
    <source>
        <dbReference type="PIRNR" id="PIRNR022950"/>
    </source>
</evidence>
<accession>A0A182W6K1</accession>
<dbReference type="GO" id="GO:0051723">
    <property type="term" value="F:protein methylesterase activity"/>
    <property type="evidence" value="ECO:0007669"/>
    <property type="project" value="UniProtKB-EC"/>
</dbReference>
<proteinExistence type="inferred from homology"/>
<dbReference type="Pfam" id="PF12697">
    <property type="entry name" value="Abhydrolase_6"/>
    <property type="match status" value="1"/>
</dbReference>
<dbReference type="Gene3D" id="3.40.50.1820">
    <property type="entry name" value="alpha/beta hydrolase"/>
    <property type="match status" value="1"/>
</dbReference>
<feature type="active site" evidence="7">
    <location>
        <position position="387"/>
    </location>
</feature>
<dbReference type="EC" id="3.1.1.-" evidence="6"/>
<keyword evidence="11" id="KW-1185">Reference proteome</keyword>
<dbReference type="VEuPathDB" id="VectorBase:AMIN005967"/>
<comment type="similarity">
    <text evidence="1 6">Belongs to the AB hydrolase superfamily.</text>
</comment>
<evidence type="ECO:0000259" key="9">
    <source>
        <dbReference type="Pfam" id="PF12697"/>
    </source>
</evidence>
<feature type="active site" evidence="7">
    <location>
        <position position="199"/>
    </location>
</feature>
<dbReference type="InterPro" id="IPR016812">
    <property type="entry name" value="PPase_methylesterase_euk"/>
</dbReference>